<organism evidence="5 6">
    <name type="scientific">Ectorhizobium quercum</name>
    <dbReference type="NCBI Taxonomy" id="2965071"/>
    <lineage>
        <taxon>Bacteria</taxon>
        <taxon>Pseudomonadati</taxon>
        <taxon>Pseudomonadota</taxon>
        <taxon>Alphaproteobacteria</taxon>
        <taxon>Hyphomicrobiales</taxon>
        <taxon>Rhizobiaceae</taxon>
        <taxon>Ectorhizobium</taxon>
    </lineage>
</organism>
<accession>A0AAE3N0M2</accession>
<dbReference type="GO" id="GO:0016491">
    <property type="term" value="F:oxidoreductase activity"/>
    <property type="evidence" value="ECO:0007669"/>
    <property type="project" value="UniProtKB-KW"/>
</dbReference>
<dbReference type="Gene3D" id="1.10.1040.10">
    <property type="entry name" value="N-(1-d-carboxylethyl)-l-norvaline Dehydrogenase, domain 2"/>
    <property type="match status" value="1"/>
</dbReference>
<comment type="caution">
    <text evidence="5">The sequence shown here is derived from an EMBL/GenBank/DDBJ whole genome shotgun (WGS) entry which is preliminary data.</text>
</comment>
<keyword evidence="6" id="KW-1185">Reference proteome</keyword>
<dbReference type="PIRSF" id="PIRSF000103">
    <property type="entry name" value="HIBADH"/>
    <property type="match status" value="1"/>
</dbReference>
<dbReference type="PANTHER" id="PTHR43060:SF15">
    <property type="entry name" value="3-HYDROXYISOBUTYRATE DEHYDROGENASE-LIKE 1, MITOCHONDRIAL-RELATED"/>
    <property type="match status" value="1"/>
</dbReference>
<dbReference type="SUPFAM" id="SSF51735">
    <property type="entry name" value="NAD(P)-binding Rossmann-fold domains"/>
    <property type="match status" value="1"/>
</dbReference>
<dbReference type="GO" id="GO:0051287">
    <property type="term" value="F:NAD binding"/>
    <property type="evidence" value="ECO:0007669"/>
    <property type="project" value="InterPro"/>
</dbReference>
<dbReference type="SUPFAM" id="SSF48179">
    <property type="entry name" value="6-phosphogluconate dehydrogenase C-terminal domain-like"/>
    <property type="match status" value="1"/>
</dbReference>
<keyword evidence="2" id="KW-0520">NAD</keyword>
<dbReference type="InterPro" id="IPR008927">
    <property type="entry name" value="6-PGluconate_DH-like_C_sf"/>
</dbReference>
<feature type="domain" description="3-hydroxyisobutyrate dehydrogenase-like NAD-binding" evidence="4">
    <location>
        <begin position="174"/>
        <end position="292"/>
    </location>
</feature>
<evidence type="ECO:0000313" key="5">
    <source>
        <dbReference type="EMBL" id="MCX8997125.1"/>
    </source>
</evidence>
<dbReference type="InterPro" id="IPR015815">
    <property type="entry name" value="HIBADH-related"/>
</dbReference>
<dbReference type="Gene3D" id="3.40.50.720">
    <property type="entry name" value="NAD(P)-binding Rossmann-like Domain"/>
    <property type="match status" value="1"/>
</dbReference>
<evidence type="ECO:0000313" key="6">
    <source>
        <dbReference type="Proteomes" id="UP001208771"/>
    </source>
</evidence>
<reference evidence="5" key="1">
    <citation type="submission" date="2022-07" db="EMBL/GenBank/DDBJ databases">
        <title>Ectorhizobium quercum gen.nov., sp. nov.</title>
        <authorList>
            <person name="Ma T."/>
            <person name="Li Y."/>
        </authorList>
    </citation>
    <scope>NUCLEOTIDE SEQUENCE</scope>
    <source>
        <strain evidence="5">BDR2-2</strain>
    </source>
</reference>
<sequence length="307" mass="31047">MNENGNRIGFAGTGKIGLPICLRLRAAGHTVTILPSPRARGVLADELAAAGCAVARTGAALAARTDILITCLPSSAEVETVLTGETGFFSGLSGRQGILHIDHTSGDPDISRRLAGEWRALGGAFVDAAISGTPDLARSGTLKLLCGGTPELLERMQAISKAYASEVIPAGETGSGHMLRLIGGLMGYGMAMLSSEAFLLCAAAGIAPGRLKAMITGTGADSRTFQAMSAAEIEGPNSAARRKLSLATVAKDLDALTAQARQLGCGIPVAETIAGRVAQAAAQGGAEAAISDLTLCLKAIPADAAQE</sequence>
<dbReference type="InterPro" id="IPR006115">
    <property type="entry name" value="6PGDH_NADP-bd"/>
</dbReference>
<evidence type="ECO:0000256" key="2">
    <source>
        <dbReference type="ARBA" id="ARBA00023027"/>
    </source>
</evidence>
<gene>
    <name evidence="5" type="ORF">NOF55_08405</name>
</gene>
<dbReference type="InterPro" id="IPR013328">
    <property type="entry name" value="6PGD_dom2"/>
</dbReference>
<name>A0AAE3N0M2_9HYPH</name>
<evidence type="ECO:0000259" key="3">
    <source>
        <dbReference type="Pfam" id="PF03446"/>
    </source>
</evidence>
<dbReference type="RefSeq" id="WP_306410892.1">
    <property type="nucleotide sequence ID" value="NZ_JANFPI010000002.1"/>
</dbReference>
<keyword evidence="1" id="KW-0560">Oxidoreductase</keyword>
<dbReference type="EMBL" id="JANFPI010000002">
    <property type="protein sequence ID" value="MCX8997125.1"/>
    <property type="molecule type" value="Genomic_DNA"/>
</dbReference>
<dbReference type="Pfam" id="PF03446">
    <property type="entry name" value="NAD_binding_2"/>
    <property type="match status" value="1"/>
</dbReference>
<protein>
    <submittedName>
        <fullName evidence="5">NAD(P)-dependent oxidoreductase</fullName>
    </submittedName>
</protein>
<evidence type="ECO:0000256" key="1">
    <source>
        <dbReference type="ARBA" id="ARBA00023002"/>
    </source>
</evidence>
<proteinExistence type="predicted"/>
<dbReference type="InterPro" id="IPR036291">
    <property type="entry name" value="NAD(P)-bd_dom_sf"/>
</dbReference>
<dbReference type="Proteomes" id="UP001208771">
    <property type="component" value="Unassembled WGS sequence"/>
</dbReference>
<dbReference type="GO" id="GO:0050661">
    <property type="term" value="F:NADP binding"/>
    <property type="evidence" value="ECO:0007669"/>
    <property type="project" value="InterPro"/>
</dbReference>
<dbReference type="InterPro" id="IPR029154">
    <property type="entry name" value="HIBADH-like_NADP-bd"/>
</dbReference>
<feature type="domain" description="6-phosphogluconate dehydrogenase NADP-binding" evidence="3">
    <location>
        <begin position="7"/>
        <end position="168"/>
    </location>
</feature>
<dbReference type="AlphaFoldDB" id="A0AAE3N0M2"/>
<dbReference type="PANTHER" id="PTHR43060">
    <property type="entry name" value="3-HYDROXYISOBUTYRATE DEHYDROGENASE-LIKE 1, MITOCHONDRIAL-RELATED"/>
    <property type="match status" value="1"/>
</dbReference>
<evidence type="ECO:0000259" key="4">
    <source>
        <dbReference type="Pfam" id="PF14833"/>
    </source>
</evidence>
<dbReference type="Pfam" id="PF14833">
    <property type="entry name" value="NAD_binding_11"/>
    <property type="match status" value="1"/>
</dbReference>